<dbReference type="RefSeq" id="WP_066229274.1">
    <property type="nucleotide sequence ID" value="NZ_JARTFQ010000005.1"/>
</dbReference>
<sequence>MFTIESYTNLLKEGLQQHSDQLIANIKETTKLNYYDKIDLLDFTAFVQSYALSITMFSMDRGASEVFYLGEDSSIFGGSYDLLDEIEYYDIPDEKEDEFWEFYDQNDEVLSNIETKAIVEWFADCWNKADGKIVKLPVYFSFHDYDDCFDLHKNEWISDGDKWF</sequence>
<dbReference type="Proteomes" id="UP001342826">
    <property type="component" value="Unassembled WGS sequence"/>
</dbReference>
<protein>
    <recommendedName>
        <fullName evidence="3">DUF4303 domain-containing protein</fullName>
    </recommendedName>
</protein>
<gene>
    <name evidence="1" type="ORF">P9271_14070</name>
</gene>
<reference evidence="1 2" key="1">
    <citation type="submission" date="2023-03" db="EMBL/GenBank/DDBJ databases">
        <title>Bacillus Genome Sequencing.</title>
        <authorList>
            <person name="Dunlap C."/>
        </authorList>
    </citation>
    <scope>NUCLEOTIDE SEQUENCE [LARGE SCALE GENOMIC DNA]</scope>
    <source>
        <strain evidence="1 2">NRS-1717</strain>
    </source>
</reference>
<dbReference type="EMBL" id="JARTFS010000011">
    <property type="protein sequence ID" value="MED4402441.1"/>
    <property type="molecule type" value="Genomic_DNA"/>
</dbReference>
<organism evidence="1 2">
    <name type="scientific">Metabacillus fastidiosus</name>
    <dbReference type="NCBI Taxonomy" id="1458"/>
    <lineage>
        <taxon>Bacteria</taxon>
        <taxon>Bacillati</taxon>
        <taxon>Bacillota</taxon>
        <taxon>Bacilli</taxon>
        <taxon>Bacillales</taxon>
        <taxon>Bacillaceae</taxon>
        <taxon>Metabacillus</taxon>
    </lineage>
</organism>
<comment type="caution">
    <text evidence="1">The sequence shown here is derived from an EMBL/GenBank/DDBJ whole genome shotgun (WGS) entry which is preliminary data.</text>
</comment>
<keyword evidence="2" id="KW-1185">Reference proteome</keyword>
<evidence type="ECO:0000313" key="1">
    <source>
        <dbReference type="EMBL" id="MED4402441.1"/>
    </source>
</evidence>
<evidence type="ECO:0000313" key="2">
    <source>
        <dbReference type="Proteomes" id="UP001342826"/>
    </source>
</evidence>
<evidence type="ECO:0008006" key="3">
    <source>
        <dbReference type="Google" id="ProtNLM"/>
    </source>
</evidence>
<accession>A0ABU6NZ99</accession>
<name>A0ABU6NZ99_9BACI</name>
<dbReference type="GeneID" id="301141084"/>
<proteinExistence type="predicted"/>